<evidence type="ECO:0000313" key="2">
    <source>
        <dbReference type="Proteomes" id="UP001321760"/>
    </source>
</evidence>
<reference evidence="1" key="2">
    <citation type="submission" date="2023-05" db="EMBL/GenBank/DDBJ databases">
        <authorList>
            <consortium name="Lawrence Berkeley National Laboratory"/>
            <person name="Steindorff A."/>
            <person name="Hensen N."/>
            <person name="Bonometti L."/>
            <person name="Westerberg I."/>
            <person name="Brannstrom I.O."/>
            <person name="Guillou S."/>
            <person name="Cros-Aarteil S."/>
            <person name="Calhoun S."/>
            <person name="Haridas S."/>
            <person name="Kuo A."/>
            <person name="Mondo S."/>
            <person name="Pangilinan J."/>
            <person name="Riley R."/>
            <person name="Labutti K."/>
            <person name="Andreopoulos B."/>
            <person name="Lipzen A."/>
            <person name="Chen C."/>
            <person name="Yanf M."/>
            <person name="Daum C."/>
            <person name="Ng V."/>
            <person name="Clum A."/>
            <person name="Ohm R."/>
            <person name="Martin F."/>
            <person name="Silar P."/>
            <person name="Natvig D."/>
            <person name="Lalanne C."/>
            <person name="Gautier V."/>
            <person name="Ament-Velasquez S.L."/>
            <person name="Kruys A."/>
            <person name="Hutchinson M.I."/>
            <person name="Powell A.J."/>
            <person name="Barry K."/>
            <person name="Miller A.N."/>
            <person name="Grigoriev I.V."/>
            <person name="Debuchy R."/>
            <person name="Gladieux P."/>
            <person name="Thoren M.H."/>
            <person name="Johannesson H."/>
        </authorList>
    </citation>
    <scope>NUCLEOTIDE SEQUENCE</scope>
    <source>
        <strain evidence="1">PSN243</strain>
    </source>
</reference>
<keyword evidence="2" id="KW-1185">Reference proteome</keyword>
<sequence>MERSHLRFLPDPAPTEDFSWLDAIDADGSYAPLDLSNARHCKPLDCGIDGFNASLSTSHDLLQLGCPDPDHGEVCVKSSDQRTGFGLRVHIKDSTLEPTPAQGFVNLRWPCARFKCVGKSKAFGPDNSAPWTQTVCTFTRRGTLYQIVRIVPSNILLMPETRPTVPDDRDGGRGFTIELGGCVRFGSYPATDGDGTSGPPRITSPHFEDEEGSYAPAVESAAYKKRLVVRLWRNREPLKLSLLPCRSKHHKPDDDQERKSAGQPWYFHMSVKPPVSLPDDQPTVIVASWTLQNIESPYLSSPTECISDVDAMKWVGIRPNSVPGITSPQQLEDRFGMALRSYQIWKRALATLCGTDENLETTAKTIGRTVETVLRILPLPARWPDDLSVRMVSKSVVSADLESTFWHVRALVKAQQLILRFIEDKQTVFASTEQARRYRETILDALWLVFLGILNESVENQTLKQDSSLSSRSLAASIRDQSSPDQRLYLPIIVWYILHHLPDRFRGEAAVKSLGQILHLPSVEDDNASHGLLNNENPHGCLLRWYHCQSVLQICARLRELSGPDGMSPADLTDLEDLEELSSYWEHKAKRSLYLYTQGRLRNTALGHRAANLALVQAELNIKDIPNQDDDKTCLDLARRVVRHRMGLGEKDLGSMLHTLPSESSCCLDRHLPVSLGLASSELERQKWLSECGKYPAWDFLYTSSPGGSTPAGRSTRWGDLLTSSVVCSEMMDHVLSKAGPVE</sequence>
<gene>
    <name evidence="1" type="ORF">QBC34DRAFT_381340</name>
</gene>
<proteinExistence type="predicted"/>
<organism evidence="1 2">
    <name type="scientific">Podospora aff. communis PSN243</name>
    <dbReference type="NCBI Taxonomy" id="3040156"/>
    <lineage>
        <taxon>Eukaryota</taxon>
        <taxon>Fungi</taxon>
        <taxon>Dikarya</taxon>
        <taxon>Ascomycota</taxon>
        <taxon>Pezizomycotina</taxon>
        <taxon>Sordariomycetes</taxon>
        <taxon>Sordariomycetidae</taxon>
        <taxon>Sordariales</taxon>
        <taxon>Podosporaceae</taxon>
        <taxon>Podospora</taxon>
    </lineage>
</organism>
<name>A0AAV9GLW7_9PEZI</name>
<accession>A0AAV9GLW7</accession>
<dbReference type="EMBL" id="MU865943">
    <property type="protein sequence ID" value="KAK4448430.1"/>
    <property type="molecule type" value="Genomic_DNA"/>
</dbReference>
<evidence type="ECO:0000313" key="1">
    <source>
        <dbReference type="EMBL" id="KAK4448430.1"/>
    </source>
</evidence>
<reference evidence="1" key="1">
    <citation type="journal article" date="2023" name="Mol. Phylogenet. Evol.">
        <title>Genome-scale phylogeny and comparative genomics of the fungal order Sordariales.</title>
        <authorList>
            <person name="Hensen N."/>
            <person name="Bonometti L."/>
            <person name="Westerberg I."/>
            <person name="Brannstrom I.O."/>
            <person name="Guillou S."/>
            <person name="Cros-Aarteil S."/>
            <person name="Calhoun S."/>
            <person name="Haridas S."/>
            <person name="Kuo A."/>
            <person name="Mondo S."/>
            <person name="Pangilinan J."/>
            <person name="Riley R."/>
            <person name="LaButti K."/>
            <person name="Andreopoulos B."/>
            <person name="Lipzen A."/>
            <person name="Chen C."/>
            <person name="Yan M."/>
            <person name="Daum C."/>
            <person name="Ng V."/>
            <person name="Clum A."/>
            <person name="Steindorff A."/>
            <person name="Ohm R.A."/>
            <person name="Martin F."/>
            <person name="Silar P."/>
            <person name="Natvig D.O."/>
            <person name="Lalanne C."/>
            <person name="Gautier V."/>
            <person name="Ament-Velasquez S.L."/>
            <person name="Kruys A."/>
            <person name="Hutchinson M.I."/>
            <person name="Powell A.J."/>
            <person name="Barry K."/>
            <person name="Miller A.N."/>
            <person name="Grigoriev I.V."/>
            <person name="Debuchy R."/>
            <person name="Gladieux P."/>
            <person name="Hiltunen Thoren M."/>
            <person name="Johannesson H."/>
        </authorList>
    </citation>
    <scope>NUCLEOTIDE SEQUENCE</scope>
    <source>
        <strain evidence="1">PSN243</strain>
    </source>
</reference>
<dbReference type="Proteomes" id="UP001321760">
    <property type="component" value="Unassembled WGS sequence"/>
</dbReference>
<protein>
    <submittedName>
        <fullName evidence="1">Uncharacterized protein</fullName>
    </submittedName>
</protein>
<dbReference type="AlphaFoldDB" id="A0AAV9GLW7"/>
<comment type="caution">
    <text evidence="1">The sequence shown here is derived from an EMBL/GenBank/DDBJ whole genome shotgun (WGS) entry which is preliminary data.</text>
</comment>